<dbReference type="Pfam" id="PF17965">
    <property type="entry name" value="MucBP_2"/>
    <property type="match status" value="1"/>
</dbReference>
<evidence type="ECO:0000259" key="7">
    <source>
        <dbReference type="PROSITE" id="PS50847"/>
    </source>
</evidence>
<dbReference type="NCBIfam" id="TIGR01167">
    <property type="entry name" value="LPXTG_anchor"/>
    <property type="match status" value="1"/>
</dbReference>
<dbReference type="AlphaFoldDB" id="A0A1Z5IY53"/>
<feature type="compositionally biased region" description="Polar residues" evidence="5">
    <location>
        <begin position="202"/>
        <end position="222"/>
    </location>
</feature>
<evidence type="ECO:0000256" key="5">
    <source>
        <dbReference type="SAM" id="MobiDB-lite"/>
    </source>
</evidence>
<feature type="region of interest" description="Disordered" evidence="5">
    <location>
        <begin position="22"/>
        <end position="87"/>
    </location>
</feature>
<evidence type="ECO:0000256" key="3">
    <source>
        <dbReference type="ARBA" id="ARBA00022729"/>
    </source>
</evidence>
<evidence type="ECO:0000313" key="9">
    <source>
        <dbReference type="Proteomes" id="UP000198414"/>
    </source>
</evidence>
<keyword evidence="3" id="KW-0732">Signal</keyword>
<keyword evidence="6" id="KW-0812">Transmembrane</keyword>
<dbReference type="InterPro" id="IPR019931">
    <property type="entry name" value="LPXTG_anchor"/>
</dbReference>
<feature type="domain" description="Gram-positive cocci surface proteins LPxTG" evidence="7">
    <location>
        <begin position="886"/>
        <end position="922"/>
    </location>
</feature>
<protein>
    <submittedName>
        <fullName evidence="8">Mannose-specific adhesin, LPXTG-motif cell wall anchor</fullName>
    </submittedName>
</protein>
<feature type="compositionally biased region" description="Polar residues" evidence="5">
    <location>
        <begin position="64"/>
        <end position="85"/>
    </location>
</feature>
<feature type="region of interest" description="Disordered" evidence="5">
    <location>
        <begin position="202"/>
        <end position="283"/>
    </location>
</feature>
<dbReference type="Pfam" id="PF17966">
    <property type="entry name" value="Muc_B2"/>
    <property type="match status" value="1"/>
</dbReference>
<organism evidence="8 9">
    <name type="scientific">Secundilactobacillus pentosiphilus</name>
    <dbReference type="NCBI Taxonomy" id="1714682"/>
    <lineage>
        <taxon>Bacteria</taxon>
        <taxon>Bacillati</taxon>
        <taxon>Bacillota</taxon>
        <taxon>Bacilli</taxon>
        <taxon>Lactobacillales</taxon>
        <taxon>Lactobacillaceae</taxon>
        <taxon>Secundilactobacillus</taxon>
    </lineage>
</organism>
<name>A0A1Z5IY53_9LACO</name>
<dbReference type="InterPro" id="IPR041495">
    <property type="entry name" value="Mub_B2"/>
</dbReference>
<dbReference type="OrthoDB" id="2298297at2"/>
<keyword evidence="2" id="KW-0964">Secreted</keyword>
<dbReference type="InterPro" id="IPR041558">
    <property type="entry name" value="MucBP_2"/>
</dbReference>
<dbReference type="SUPFAM" id="SSF49899">
    <property type="entry name" value="Concanavalin A-like lectins/glucanases"/>
    <property type="match status" value="1"/>
</dbReference>
<dbReference type="Gene3D" id="2.60.40.4300">
    <property type="match status" value="1"/>
</dbReference>
<dbReference type="EMBL" id="BCMI01000024">
    <property type="protein sequence ID" value="GAX06725.1"/>
    <property type="molecule type" value="Genomic_DNA"/>
</dbReference>
<feature type="compositionally biased region" description="Low complexity" evidence="5">
    <location>
        <begin position="867"/>
        <end position="883"/>
    </location>
</feature>
<dbReference type="PROSITE" id="PS50847">
    <property type="entry name" value="GRAM_POS_ANCHORING"/>
    <property type="match status" value="1"/>
</dbReference>
<dbReference type="Gene3D" id="2.60.120.200">
    <property type="match status" value="1"/>
</dbReference>
<dbReference type="Pfam" id="PF18483">
    <property type="entry name" value="Lectin_L-type_dom"/>
    <property type="match status" value="1"/>
</dbReference>
<feature type="compositionally biased region" description="Low complexity" evidence="5">
    <location>
        <begin position="31"/>
        <end position="63"/>
    </location>
</feature>
<accession>A0A1Z5IY53</accession>
<feature type="transmembrane region" description="Helical" evidence="6">
    <location>
        <begin position="894"/>
        <end position="913"/>
    </location>
</feature>
<feature type="region of interest" description="Disordered" evidence="5">
    <location>
        <begin position="841"/>
        <end position="888"/>
    </location>
</feature>
<evidence type="ECO:0000313" key="8">
    <source>
        <dbReference type="EMBL" id="GAX06725.1"/>
    </source>
</evidence>
<keyword evidence="4" id="KW-0572">Peptidoglycan-anchor</keyword>
<keyword evidence="6" id="KW-1133">Transmembrane helix</keyword>
<keyword evidence="6" id="KW-0472">Membrane</keyword>
<evidence type="ECO:0000256" key="2">
    <source>
        <dbReference type="ARBA" id="ARBA00022525"/>
    </source>
</evidence>
<dbReference type="InterPro" id="IPR013320">
    <property type="entry name" value="ConA-like_dom_sf"/>
</dbReference>
<reference evidence="8 9" key="1">
    <citation type="submission" date="2015-11" db="EMBL/GenBank/DDBJ databases">
        <title>Draft genome sequences of new species of the genus Lactobacillus isolated from orchardgrass silage.</title>
        <authorList>
            <person name="Tohno M."/>
            <person name="Tanizawa Y."/>
            <person name="Arita M."/>
        </authorList>
    </citation>
    <scope>NUCLEOTIDE SEQUENCE [LARGE SCALE GENOMIC DNA]</scope>
    <source>
        <strain evidence="8 9">IWT25</strain>
    </source>
</reference>
<feature type="compositionally biased region" description="Polar residues" evidence="5">
    <location>
        <begin position="264"/>
        <end position="277"/>
    </location>
</feature>
<dbReference type="Gene3D" id="3.10.20.470">
    <property type="match status" value="1"/>
</dbReference>
<gene>
    <name evidence="8" type="ORF">IWT25_02072</name>
</gene>
<comment type="caution">
    <text evidence="8">The sequence shown here is derived from an EMBL/GenBank/DDBJ whole genome shotgun (WGS) entry which is preliminary data.</text>
</comment>
<proteinExistence type="predicted"/>
<evidence type="ECO:0000256" key="1">
    <source>
        <dbReference type="ARBA" id="ARBA00022512"/>
    </source>
</evidence>
<evidence type="ECO:0000256" key="6">
    <source>
        <dbReference type="SAM" id="Phobius"/>
    </source>
</evidence>
<dbReference type="Proteomes" id="UP000198414">
    <property type="component" value="Unassembled WGS sequence"/>
</dbReference>
<evidence type="ECO:0000256" key="4">
    <source>
        <dbReference type="ARBA" id="ARBA00023088"/>
    </source>
</evidence>
<sequence length="922" mass="98565" precursor="true">MSVQQLLHCWEVLQSKLLTQVSQATASTSESSKQATSVQNSSSSATSSASTSDSSSVNAPSTSQQGEQNANSTSVTAPAKNQNTPAAPITLSPEQVEQAFETHGNANFDSTKPGTVTLTDKAGNQQGSVTLKNKISLNQGFDLKGQINLGALDQVNHGGGDGIAFGFHDANSDAVGDGGAGLGLGGIPDAIGWKADTTFNWDTSNDATADPLQFSNGPQKPNSPGYGGGQAFGAFIESSKATGLPGDTPGTVSTTGVTSGSDSAQAIDTPSPGSTDNPEADPINWVGEFKPIEIIYDPNNDGKGKKTLTVKYDNKEWQKDITAWAADKTSTAFFISAGTAANRNLQQFRLDSFSYLPAATVDVKYVYTTDTTLITDPTAPVDPSTVKEIPNYVGRVNYPSGTLVGDPYITSPQLIKGYQYVRLYDGSLPAAGTLKTAGNNGTVTYLYVQNGNLGQVVNIKFWDKTENKLLQMLAFNGPSDTKLNYSDKAQVATYVKAGYAYDPRNDSTLGGIVFDHNNDAVQTFNVYLTHQTQSAQVVQTVTRTINYVKASDGSQLYEPSVTHLTFTRTDTTDSVTHTTTQGNWSAAQTFKAVTSPTTIPDYVPDTKIEPKLTVGLNSAVPTAKQLNLIVKYSIVSGEIPDINPHVWFKAQVPPAVHEPTGEVPDTNPHAWFKAQVPPAVHEPTGEVPDTNPHAWFKAQVPPAVHEPTGEVPDTNPHVWFKAQVPPAVHEPTGEVPDTNPHVWFKAQVPPAVFQPGGHPQTRSNVPGNVPIQPNSLITPPIGDHDTGTPITTTPTEDHDTGTPITTINHHRVTDHQPGHVVTGTDHDTGVRRYASRRSYQVKPLPFGQSSRPAAVKPATYTSQVKPTSTRKATTSKATTSKTTMKLPQTSEHSTSIWALFGFSLMSALSLLGFKQRKRHENN</sequence>
<keyword evidence="1" id="KW-0134">Cell wall</keyword>
<feature type="compositionally biased region" description="Low complexity" evidence="5">
    <location>
        <begin position="245"/>
        <end position="263"/>
    </location>
</feature>